<accession>A0A382RCS2</accession>
<name>A0A382RCS2_9ZZZZ</name>
<dbReference type="AlphaFoldDB" id="A0A382RCS2"/>
<evidence type="ECO:0000313" key="1">
    <source>
        <dbReference type="EMBL" id="SVC95160.1"/>
    </source>
</evidence>
<gene>
    <name evidence="1" type="ORF">METZ01_LOCUS348014</name>
</gene>
<organism evidence="1">
    <name type="scientific">marine metagenome</name>
    <dbReference type="NCBI Taxonomy" id="408172"/>
    <lineage>
        <taxon>unclassified sequences</taxon>
        <taxon>metagenomes</taxon>
        <taxon>ecological metagenomes</taxon>
    </lineage>
</organism>
<sequence length="28" mass="3164">MKKTATGRSILQIIDNPGKIVEEEMLFT</sequence>
<reference evidence="1" key="1">
    <citation type="submission" date="2018-05" db="EMBL/GenBank/DDBJ databases">
        <authorList>
            <person name="Lanie J.A."/>
            <person name="Ng W.-L."/>
            <person name="Kazmierczak K.M."/>
            <person name="Andrzejewski T.M."/>
            <person name="Davidsen T.M."/>
            <person name="Wayne K.J."/>
            <person name="Tettelin H."/>
            <person name="Glass J.I."/>
            <person name="Rusch D."/>
            <person name="Podicherti R."/>
            <person name="Tsui H.-C.T."/>
            <person name="Winkler M.E."/>
        </authorList>
    </citation>
    <scope>NUCLEOTIDE SEQUENCE</scope>
</reference>
<proteinExistence type="predicted"/>
<dbReference type="EMBL" id="UINC01120584">
    <property type="protein sequence ID" value="SVC95160.1"/>
    <property type="molecule type" value="Genomic_DNA"/>
</dbReference>
<protein>
    <submittedName>
        <fullName evidence="1">Uncharacterized protein</fullName>
    </submittedName>
</protein>